<organism evidence="1 2">
    <name type="scientific">Pedobacter ginsengisoli</name>
    <dbReference type="NCBI Taxonomy" id="363852"/>
    <lineage>
        <taxon>Bacteria</taxon>
        <taxon>Pseudomonadati</taxon>
        <taxon>Bacteroidota</taxon>
        <taxon>Sphingobacteriia</taxon>
        <taxon>Sphingobacteriales</taxon>
        <taxon>Sphingobacteriaceae</taxon>
        <taxon>Pedobacter</taxon>
    </lineage>
</organism>
<dbReference type="OrthoDB" id="9781616at2"/>
<dbReference type="AlphaFoldDB" id="A0A2D1U538"/>
<evidence type="ECO:0000313" key="1">
    <source>
        <dbReference type="EMBL" id="ATP56712.1"/>
    </source>
</evidence>
<evidence type="ECO:0008006" key="3">
    <source>
        <dbReference type="Google" id="ProtNLM"/>
    </source>
</evidence>
<proteinExistence type="predicted"/>
<dbReference type="EMBL" id="CP024091">
    <property type="protein sequence ID" value="ATP56712.1"/>
    <property type="molecule type" value="Genomic_DNA"/>
</dbReference>
<reference evidence="1 2" key="1">
    <citation type="submission" date="2017-10" db="EMBL/GenBank/DDBJ databases">
        <title>Whole genome of Pedobacter ginsengisoli T01R-27 isolated from tomato rhizosphere.</title>
        <authorList>
            <person name="Weon H.-Y."/>
            <person name="Lee S.A."/>
            <person name="Sang M.K."/>
            <person name="Song J."/>
        </authorList>
    </citation>
    <scope>NUCLEOTIDE SEQUENCE [LARGE SCALE GENOMIC DNA]</scope>
    <source>
        <strain evidence="1 2">T01R-27</strain>
    </source>
</reference>
<dbReference type="Pfam" id="PF06245">
    <property type="entry name" value="DUF1015"/>
    <property type="match status" value="1"/>
</dbReference>
<dbReference type="RefSeq" id="WP_099438648.1">
    <property type="nucleotide sequence ID" value="NZ_CP024091.1"/>
</dbReference>
<name>A0A2D1U538_9SPHI</name>
<keyword evidence="2" id="KW-1185">Reference proteome</keyword>
<dbReference type="PIRSF" id="PIRSF033563">
    <property type="entry name" value="UCP033563"/>
    <property type="match status" value="1"/>
</dbReference>
<evidence type="ECO:0000313" key="2">
    <source>
        <dbReference type="Proteomes" id="UP000223749"/>
    </source>
</evidence>
<gene>
    <name evidence="1" type="ORF">CPT03_09605</name>
</gene>
<dbReference type="Proteomes" id="UP000223749">
    <property type="component" value="Chromosome"/>
</dbReference>
<dbReference type="PANTHER" id="PTHR36454:SF1">
    <property type="entry name" value="DUF1015 DOMAIN-CONTAINING PROTEIN"/>
    <property type="match status" value="1"/>
</dbReference>
<protein>
    <recommendedName>
        <fullName evidence="3">DUF1015 domain-containing protein</fullName>
    </recommendedName>
</protein>
<dbReference type="InterPro" id="IPR008323">
    <property type="entry name" value="UCP033563"/>
</dbReference>
<dbReference type="KEGG" id="pgs:CPT03_09605"/>
<sequence>MPHIKPFCALKPAVHLQRLVVTRPLENYSMGEARLIASENKCTFLHLINPELENPYLRGSREELVYKKISENLEVFLEKQFLVKDDKPAIYVYRVKHNGVVQTGIWTLTHIDEYLDGRIKKHEATVARRETLLADYLQQTGIDANPVLITYHPDHIIDTITNKYTSLKPDLDFTFADGTIHQVWTICDDQDIKDLVTVFDGISSVYIADGHHRVASMAKMALQKQALNNERHTGTETYNYFTTVYMNTNEVKILEYNRLIRDIGDWEPELFIEALKESFSVQESTQLVKPDHLHKIGMYFNTRWYVLEPKKEIYDENDPVKVLDVSIFQDFILTPILGIKDPRTDARITFEGGETAVSELQLMVDNGLYTLAFTFFPVSIDQLIAVADVNGIMPPKSTWVEPKFLVGVLTNCFS</sequence>
<dbReference type="PANTHER" id="PTHR36454">
    <property type="entry name" value="LMO2823 PROTEIN"/>
    <property type="match status" value="1"/>
</dbReference>
<accession>A0A2D1U538</accession>